<dbReference type="InterPro" id="IPR005818">
    <property type="entry name" value="Histone_H1/H5_H15"/>
</dbReference>
<evidence type="ECO:0000259" key="2">
    <source>
        <dbReference type="Pfam" id="PF00538"/>
    </source>
</evidence>
<sequence>MSASASAPTGSKKANSCKFKIPVNQPPPIDMVKASINAAKDREGTSLPTIKEFIAANYNFETWPAHPSGHRSRRRESCPRSRRDFNQIISATLVSCCERTRNVSQECKIPIAWLVPSNPAPMMLPRLMMERLPSNCQARRTDQKPSSAPELPTFHNTANIDCSPRKPMPLDGTLDGENSGNSEVTSGSTKEFQCDLVPLDAAKSLNGTWKATVDPTEAASVTTLEADNSVKIGPPDVQGYRDQPSSFNVSCTFSTPEGVALYNFERTVTVKRKRYLNLLTQHESQSSDCLEKGELMFHVTCRGVNTHLQKQNLVLRLESVGIALRIGIVPHQSGPCVFLQSALPTESMFLLSVTINDKYANND</sequence>
<dbReference type="CTD" id="20326195"/>
<dbReference type="OrthoDB" id="6277134at2759"/>
<dbReference type="Proteomes" id="UP000054324">
    <property type="component" value="Unassembled WGS sequence"/>
</dbReference>
<protein>
    <recommendedName>
        <fullName evidence="2">H15 domain-containing protein</fullName>
    </recommendedName>
</protein>
<organism evidence="3 4">
    <name type="scientific">Opisthorchis viverrini</name>
    <name type="common">Southeast Asian liver fluke</name>
    <dbReference type="NCBI Taxonomy" id="6198"/>
    <lineage>
        <taxon>Eukaryota</taxon>
        <taxon>Metazoa</taxon>
        <taxon>Spiralia</taxon>
        <taxon>Lophotrochozoa</taxon>
        <taxon>Platyhelminthes</taxon>
        <taxon>Trematoda</taxon>
        <taxon>Digenea</taxon>
        <taxon>Opisthorchiida</taxon>
        <taxon>Opisthorchiata</taxon>
        <taxon>Opisthorchiidae</taxon>
        <taxon>Opisthorchis</taxon>
    </lineage>
</organism>
<accession>A0A074YWB6</accession>
<dbReference type="KEGG" id="ovi:T265_12027"/>
<dbReference type="GeneID" id="20326195"/>
<keyword evidence="4" id="KW-1185">Reference proteome</keyword>
<dbReference type="RefSeq" id="XP_009177187.1">
    <property type="nucleotide sequence ID" value="XM_009178923.1"/>
</dbReference>
<feature type="domain" description="H15" evidence="2">
    <location>
        <begin position="26"/>
        <end position="60"/>
    </location>
</feature>
<dbReference type="EMBL" id="KL597352">
    <property type="protein sequence ID" value="KER19066.1"/>
    <property type="molecule type" value="Genomic_DNA"/>
</dbReference>
<reference evidence="3 4" key="1">
    <citation type="submission" date="2013-11" db="EMBL/GenBank/DDBJ databases">
        <title>Opisthorchis viverrini - life in the bile duct.</title>
        <authorList>
            <person name="Young N.D."/>
            <person name="Nagarajan N."/>
            <person name="Lin S.J."/>
            <person name="Korhonen P.K."/>
            <person name="Jex A.R."/>
            <person name="Hall R.S."/>
            <person name="Safavi-Hemami H."/>
            <person name="Kaewkong W."/>
            <person name="Bertrand D."/>
            <person name="Gao S."/>
            <person name="Seet Q."/>
            <person name="Wongkham S."/>
            <person name="Teh B.T."/>
            <person name="Wongkham C."/>
            <person name="Intapan P.M."/>
            <person name="Maleewong W."/>
            <person name="Yang X."/>
            <person name="Hu M."/>
            <person name="Wang Z."/>
            <person name="Hofmann A."/>
            <person name="Sternberg P.W."/>
            <person name="Tan P."/>
            <person name="Wang J."/>
            <person name="Gasser R.B."/>
        </authorList>
    </citation>
    <scope>NUCLEOTIDE SEQUENCE [LARGE SCALE GENOMIC DNA]</scope>
</reference>
<feature type="compositionally biased region" description="Polar residues" evidence="1">
    <location>
        <begin position="176"/>
        <end position="189"/>
    </location>
</feature>
<dbReference type="Pfam" id="PF00538">
    <property type="entry name" value="Linker_histone"/>
    <property type="match status" value="1"/>
</dbReference>
<dbReference type="SUPFAM" id="SSF46785">
    <property type="entry name" value="Winged helix' DNA-binding domain"/>
    <property type="match status" value="1"/>
</dbReference>
<dbReference type="GO" id="GO:0006334">
    <property type="term" value="P:nucleosome assembly"/>
    <property type="evidence" value="ECO:0007669"/>
    <property type="project" value="InterPro"/>
</dbReference>
<evidence type="ECO:0000313" key="3">
    <source>
        <dbReference type="EMBL" id="KER19066.1"/>
    </source>
</evidence>
<evidence type="ECO:0000313" key="4">
    <source>
        <dbReference type="Proteomes" id="UP000054324"/>
    </source>
</evidence>
<dbReference type="InterPro" id="IPR036388">
    <property type="entry name" value="WH-like_DNA-bd_sf"/>
</dbReference>
<dbReference type="Gene3D" id="1.10.10.10">
    <property type="entry name" value="Winged helix-like DNA-binding domain superfamily/Winged helix DNA-binding domain"/>
    <property type="match status" value="1"/>
</dbReference>
<dbReference type="GO" id="GO:0000786">
    <property type="term" value="C:nucleosome"/>
    <property type="evidence" value="ECO:0007669"/>
    <property type="project" value="InterPro"/>
</dbReference>
<proteinExistence type="predicted"/>
<name>A0A074YWB6_OPIVI</name>
<gene>
    <name evidence="3" type="ORF">T265_12027</name>
</gene>
<feature type="region of interest" description="Disordered" evidence="1">
    <location>
        <begin position="139"/>
        <end position="189"/>
    </location>
</feature>
<dbReference type="AlphaFoldDB" id="A0A074YWB6"/>
<dbReference type="InterPro" id="IPR036390">
    <property type="entry name" value="WH_DNA-bd_sf"/>
</dbReference>
<dbReference type="GO" id="GO:0003677">
    <property type="term" value="F:DNA binding"/>
    <property type="evidence" value="ECO:0007669"/>
    <property type="project" value="InterPro"/>
</dbReference>
<evidence type="ECO:0000256" key="1">
    <source>
        <dbReference type="SAM" id="MobiDB-lite"/>
    </source>
</evidence>